<evidence type="ECO:0000313" key="3">
    <source>
        <dbReference type="EMBL" id="RPB09695.1"/>
    </source>
</evidence>
<organism evidence="3 4">
    <name type="scientific">Morchella conica CCBAS932</name>
    <dbReference type="NCBI Taxonomy" id="1392247"/>
    <lineage>
        <taxon>Eukaryota</taxon>
        <taxon>Fungi</taxon>
        <taxon>Dikarya</taxon>
        <taxon>Ascomycota</taxon>
        <taxon>Pezizomycotina</taxon>
        <taxon>Pezizomycetes</taxon>
        <taxon>Pezizales</taxon>
        <taxon>Morchellaceae</taxon>
        <taxon>Morchella</taxon>
    </lineage>
</organism>
<dbReference type="InParanoid" id="A0A3N4KV84"/>
<evidence type="ECO:0000256" key="1">
    <source>
        <dbReference type="SAM" id="MobiDB-lite"/>
    </source>
</evidence>
<dbReference type="Proteomes" id="UP000277580">
    <property type="component" value="Unassembled WGS sequence"/>
</dbReference>
<dbReference type="Pfam" id="PF00856">
    <property type="entry name" value="SET"/>
    <property type="match status" value="1"/>
</dbReference>
<feature type="compositionally biased region" description="Polar residues" evidence="1">
    <location>
        <begin position="1"/>
        <end position="18"/>
    </location>
</feature>
<keyword evidence="4" id="KW-1185">Reference proteome</keyword>
<dbReference type="InterPro" id="IPR001214">
    <property type="entry name" value="SET_dom"/>
</dbReference>
<dbReference type="SUPFAM" id="SSF82199">
    <property type="entry name" value="SET domain"/>
    <property type="match status" value="1"/>
</dbReference>
<sequence length="222" mass="24751">MPSKGSSQKPRPQKSVKQQKQDQRRAVSRPKVPSNWPSEILYIYRPKLSKSLPAPSISQLGLSPTLPTSISRPSPLVKIKKIDAPTHPANGQFGLFAASNLPAKSFILDYLGYVHDSTDTNEKSDYDLCLDRELGVGVDAQNAGNEARMVNDYRGVPGFERPNVVFETRRVGESENGELRMALWVGSKDIKKGVELCVSYGKGFWQGRMKEEESDENKIDKE</sequence>
<dbReference type="EMBL" id="ML119149">
    <property type="protein sequence ID" value="RPB09695.1"/>
    <property type="molecule type" value="Genomic_DNA"/>
</dbReference>
<accession>A0A3N4KV84</accession>
<reference evidence="3 4" key="1">
    <citation type="journal article" date="2018" name="Nat. Ecol. Evol.">
        <title>Pezizomycetes genomes reveal the molecular basis of ectomycorrhizal truffle lifestyle.</title>
        <authorList>
            <person name="Murat C."/>
            <person name="Payen T."/>
            <person name="Noel B."/>
            <person name="Kuo A."/>
            <person name="Morin E."/>
            <person name="Chen J."/>
            <person name="Kohler A."/>
            <person name="Krizsan K."/>
            <person name="Balestrini R."/>
            <person name="Da Silva C."/>
            <person name="Montanini B."/>
            <person name="Hainaut M."/>
            <person name="Levati E."/>
            <person name="Barry K.W."/>
            <person name="Belfiori B."/>
            <person name="Cichocki N."/>
            <person name="Clum A."/>
            <person name="Dockter R.B."/>
            <person name="Fauchery L."/>
            <person name="Guy J."/>
            <person name="Iotti M."/>
            <person name="Le Tacon F."/>
            <person name="Lindquist E.A."/>
            <person name="Lipzen A."/>
            <person name="Malagnac F."/>
            <person name="Mello A."/>
            <person name="Molinier V."/>
            <person name="Miyauchi S."/>
            <person name="Poulain J."/>
            <person name="Riccioni C."/>
            <person name="Rubini A."/>
            <person name="Sitrit Y."/>
            <person name="Splivallo R."/>
            <person name="Traeger S."/>
            <person name="Wang M."/>
            <person name="Zifcakova L."/>
            <person name="Wipf D."/>
            <person name="Zambonelli A."/>
            <person name="Paolocci F."/>
            <person name="Nowrousian M."/>
            <person name="Ottonello S."/>
            <person name="Baldrian P."/>
            <person name="Spatafora J.W."/>
            <person name="Henrissat B."/>
            <person name="Nagy L.G."/>
            <person name="Aury J.M."/>
            <person name="Wincker P."/>
            <person name="Grigoriev I.V."/>
            <person name="Bonfante P."/>
            <person name="Martin F.M."/>
        </authorList>
    </citation>
    <scope>NUCLEOTIDE SEQUENCE [LARGE SCALE GENOMIC DNA]</scope>
    <source>
        <strain evidence="3 4">CCBAS932</strain>
    </source>
</reference>
<dbReference type="STRING" id="1392247.A0A3N4KV84"/>
<dbReference type="InterPro" id="IPR046341">
    <property type="entry name" value="SET_dom_sf"/>
</dbReference>
<dbReference type="PROSITE" id="PS50280">
    <property type="entry name" value="SET"/>
    <property type="match status" value="1"/>
</dbReference>
<dbReference type="Gene3D" id="2.170.270.10">
    <property type="entry name" value="SET domain"/>
    <property type="match status" value="1"/>
</dbReference>
<feature type="region of interest" description="Disordered" evidence="1">
    <location>
        <begin position="1"/>
        <end position="34"/>
    </location>
</feature>
<proteinExistence type="predicted"/>
<evidence type="ECO:0000313" key="4">
    <source>
        <dbReference type="Proteomes" id="UP000277580"/>
    </source>
</evidence>
<protein>
    <recommendedName>
        <fullName evidence="2">SET domain-containing protein</fullName>
    </recommendedName>
</protein>
<dbReference type="OrthoDB" id="5792673at2759"/>
<name>A0A3N4KV84_9PEZI</name>
<evidence type="ECO:0000259" key="2">
    <source>
        <dbReference type="PROSITE" id="PS50280"/>
    </source>
</evidence>
<dbReference type="AlphaFoldDB" id="A0A3N4KV84"/>
<gene>
    <name evidence="3" type="ORF">P167DRAFT_292298</name>
</gene>
<feature type="domain" description="SET" evidence="2">
    <location>
        <begin position="75"/>
        <end position="201"/>
    </location>
</feature>